<dbReference type="EMBL" id="JAPFFF010000006">
    <property type="protein sequence ID" value="KAK8887626.1"/>
    <property type="molecule type" value="Genomic_DNA"/>
</dbReference>
<sequence length="1077" mass="119137">MKSAGSIRQLDPSVVSRIAAGEAISCPSNAIKELIENSIDANSTWITIEIERGGYDLIRIIDDGSGISYNDLPIACKAHTTSKISDFSDLQNIGTFGFRGEALHSISMVTHLKIITKTDNDERASVANYFEGELSGQIGFIAAPKGTTIEARNLFYNYTMRLQGINPNAEAKKITDIISKYSVIYPHIGFVVRSNKKETLMTYGKTSSSETVLKLLYGFNDVNFFRCNFNINNGYYIELFLSEPNTKVKKKTNALFINRRLVKNDLLIKGIEEAYTKNNIFGTGIGSLQFCFIVMTVPPNSIDVNIHPKKEKVKFLNEKETINEICEKVKEIVNERSQRSSQGSKTNLIYDTFYKKANKTNNYGKTQTIIQAFSSDVNHNDLQTIDEVNDTKDAVIASQADVKNDTFSTKNYDNDSSFFGLDLKSDPIVSHNSSRVPTLTSTTGTSSLISTSDFSLNQKKIETMKNLMEIEDIDGDGNVAAASIVSSLPTVSNSSMSSSPVRSSLFAAFNPPPKAALSQAPRPKESNKKKQAVLVQSQQPVSKPSQFHFLSDNEIDDFNDSDFITAPAKSSKPTNVTKKQDRTINIKAASTNNSSVFSTPLAKRQETMTTAPTNNSSLLSEESTKMQDKTESVAAAAISATEEPIERSQQHQSPVSTPIKKVANNESSPISSFSFADFITSNTNNGSNSPNEASPKKASYSLLDLIGSQDKNDAIPDLPSFAPDIQKKAIESIEKKNSSPPKSKGGGGRQQKNSRASVFDDLKYDPTNSSQGPILGPSSSSPGRRRGKSSSTVAKEDSSMKKLEDLFSNVGDNMKRKFRVVKLLSIIGLRKKREEEADLQLKQLFKSNKLEFVGFIGTTSVIFTAPTETAITNNIDNDDGIVSLNNYNKVLYIFNLFALMKDLLIHKFLELFSNLPTFNVEMTFDDITACKNDSINQFFANEEMKNEAKKCLEEKKDMLLEYFSIFYKNGSIKAMPDVIRGYRPSLSSFPLFIQKLISVIDWEDETNCFEGLIDQLASLYSILPDDDNKDNQKVANNLLLQFKTAVLPELSDEGYWPNASLRGNGSFVTVPVPSLYV</sequence>
<feature type="domain" description="DNA mismatch repair protein S5" evidence="6">
    <location>
        <begin position="213"/>
        <end position="334"/>
    </location>
</feature>
<dbReference type="SUPFAM" id="SSF55874">
    <property type="entry name" value="ATPase domain of HSP90 chaperone/DNA topoisomerase II/histidine kinase"/>
    <property type="match status" value="1"/>
</dbReference>
<dbReference type="NCBIfam" id="TIGR00585">
    <property type="entry name" value="mutl"/>
    <property type="match status" value="1"/>
</dbReference>
<evidence type="ECO:0000256" key="1">
    <source>
        <dbReference type="ARBA" id="ARBA00004123"/>
    </source>
</evidence>
<protein>
    <submittedName>
        <fullName evidence="7">DNA mismatch repair protein</fullName>
    </submittedName>
</protein>
<keyword evidence="4" id="KW-0539">Nucleus</keyword>
<dbReference type="Pfam" id="PF16413">
    <property type="entry name" value="Mlh1_C"/>
    <property type="match status" value="1"/>
</dbReference>
<evidence type="ECO:0000256" key="4">
    <source>
        <dbReference type="ARBA" id="ARBA00023242"/>
    </source>
</evidence>
<dbReference type="InterPro" id="IPR038973">
    <property type="entry name" value="MutL/Mlh/Pms-like"/>
</dbReference>
<dbReference type="InterPro" id="IPR002099">
    <property type="entry name" value="MutL/Mlh/PMS"/>
</dbReference>
<evidence type="ECO:0000259" key="6">
    <source>
        <dbReference type="SMART" id="SM01340"/>
    </source>
</evidence>
<evidence type="ECO:0000256" key="5">
    <source>
        <dbReference type="SAM" id="MobiDB-lite"/>
    </source>
</evidence>
<comment type="caution">
    <text evidence="7">The sequence shown here is derived from an EMBL/GenBank/DDBJ whole genome shotgun (WGS) entry which is preliminary data.</text>
</comment>
<dbReference type="InterPro" id="IPR020568">
    <property type="entry name" value="Ribosomal_Su5_D2-typ_SF"/>
</dbReference>
<dbReference type="Gene3D" id="3.30.565.10">
    <property type="entry name" value="Histidine kinase-like ATPase, C-terminal domain"/>
    <property type="match status" value="1"/>
</dbReference>
<evidence type="ECO:0000313" key="7">
    <source>
        <dbReference type="EMBL" id="KAK8887626.1"/>
    </source>
</evidence>
<feature type="compositionally biased region" description="Basic and acidic residues" evidence="5">
    <location>
        <begin position="622"/>
        <end position="631"/>
    </location>
</feature>
<feature type="region of interest" description="Disordered" evidence="5">
    <location>
        <begin position="732"/>
        <end position="797"/>
    </location>
</feature>
<dbReference type="PANTHER" id="PTHR10073">
    <property type="entry name" value="DNA MISMATCH REPAIR PROTEIN MLH, PMS, MUTL"/>
    <property type="match status" value="1"/>
</dbReference>
<evidence type="ECO:0000313" key="8">
    <source>
        <dbReference type="Proteomes" id="UP001470230"/>
    </source>
</evidence>
<comment type="similarity">
    <text evidence="2">Belongs to the DNA mismatch repair MutL/HexB family.</text>
</comment>
<dbReference type="InterPro" id="IPR032189">
    <property type="entry name" value="Mlh1_C"/>
</dbReference>
<dbReference type="SUPFAM" id="SSF54211">
    <property type="entry name" value="Ribosomal protein S5 domain 2-like"/>
    <property type="match status" value="1"/>
</dbReference>
<dbReference type="InterPro" id="IPR013507">
    <property type="entry name" value="DNA_mismatch_S5_2-like"/>
</dbReference>
<feature type="compositionally biased region" description="Low complexity" evidence="5">
    <location>
        <begin position="769"/>
        <end position="782"/>
    </location>
</feature>
<dbReference type="InterPro" id="IPR014762">
    <property type="entry name" value="DNA_mismatch_repair_CS"/>
</dbReference>
<feature type="compositionally biased region" description="Polar residues" evidence="5">
    <location>
        <begin position="607"/>
        <end position="621"/>
    </location>
</feature>
<gene>
    <name evidence="7" type="ORF">M9Y10_038679</name>
</gene>
<name>A0ABR2K9P5_9EUKA</name>
<dbReference type="InterPro" id="IPR036890">
    <property type="entry name" value="HATPase_C_sf"/>
</dbReference>
<dbReference type="InterPro" id="IPR014721">
    <property type="entry name" value="Ribsml_uS5_D2-typ_fold_subgr"/>
</dbReference>
<comment type="subcellular location">
    <subcellularLocation>
        <location evidence="1">Nucleus</location>
    </subcellularLocation>
</comment>
<reference evidence="7 8" key="1">
    <citation type="submission" date="2024-04" db="EMBL/GenBank/DDBJ databases">
        <title>Tritrichomonas musculus Genome.</title>
        <authorList>
            <person name="Alves-Ferreira E."/>
            <person name="Grigg M."/>
            <person name="Lorenzi H."/>
            <person name="Galac M."/>
        </authorList>
    </citation>
    <scope>NUCLEOTIDE SEQUENCE [LARGE SCALE GENOMIC DNA]</scope>
    <source>
        <strain evidence="7 8">EAF2021</strain>
    </source>
</reference>
<dbReference type="Gene3D" id="3.30.230.10">
    <property type="match status" value="1"/>
</dbReference>
<accession>A0ABR2K9P5</accession>
<dbReference type="Pfam" id="PF01119">
    <property type="entry name" value="DNA_mis_repair"/>
    <property type="match status" value="1"/>
</dbReference>
<dbReference type="Pfam" id="PF13589">
    <property type="entry name" value="HATPase_c_3"/>
    <property type="match status" value="1"/>
</dbReference>
<keyword evidence="3" id="KW-0227">DNA damage</keyword>
<dbReference type="PROSITE" id="PS00058">
    <property type="entry name" value="DNA_MISMATCH_REPAIR_1"/>
    <property type="match status" value="1"/>
</dbReference>
<evidence type="ECO:0000256" key="2">
    <source>
        <dbReference type="ARBA" id="ARBA00006082"/>
    </source>
</evidence>
<dbReference type="SMART" id="SM01340">
    <property type="entry name" value="DNA_mis_repair"/>
    <property type="match status" value="1"/>
</dbReference>
<organism evidence="7 8">
    <name type="scientific">Tritrichomonas musculus</name>
    <dbReference type="NCBI Taxonomy" id="1915356"/>
    <lineage>
        <taxon>Eukaryota</taxon>
        <taxon>Metamonada</taxon>
        <taxon>Parabasalia</taxon>
        <taxon>Tritrichomonadida</taxon>
        <taxon>Tritrichomonadidae</taxon>
        <taxon>Tritrichomonas</taxon>
    </lineage>
</organism>
<keyword evidence="8" id="KW-1185">Reference proteome</keyword>
<proteinExistence type="inferred from homology"/>
<dbReference type="CDD" id="cd00782">
    <property type="entry name" value="MutL_Trans"/>
    <property type="match status" value="1"/>
</dbReference>
<dbReference type="PANTHER" id="PTHR10073:SF52">
    <property type="entry name" value="MISMATCH REPAIR ENDONUCLEASE PMS2"/>
    <property type="match status" value="1"/>
</dbReference>
<evidence type="ECO:0000256" key="3">
    <source>
        <dbReference type="ARBA" id="ARBA00022763"/>
    </source>
</evidence>
<dbReference type="Proteomes" id="UP001470230">
    <property type="component" value="Unassembled WGS sequence"/>
</dbReference>
<feature type="region of interest" description="Disordered" evidence="5">
    <location>
        <begin position="604"/>
        <end position="667"/>
    </location>
</feature>
<dbReference type="CDD" id="cd16926">
    <property type="entry name" value="HATPase_MutL-MLH-PMS-like"/>
    <property type="match status" value="1"/>
</dbReference>